<evidence type="ECO:0000313" key="3">
    <source>
        <dbReference type="EMBL" id="KAJ9668997.1"/>
    </source>
</evidence>
<feature type="region of interest" description="Disordered" evidence="1">
    <location>
        <begin position="1"/>
        <end position="20"/>
    </location>
</feature>
<evidence type="ECO:0000259" key="2">
    <source>
        <dbReference type="PROSITE" id="PS50181"/>
    </source>
</evidence>
<sequence>MATVTPGDNQHGLPFPELYSPDPDGNFEIYVYMDIDERTSGALPAHPECLQIFVKALVNACGDSTITRFEDVDLQRFFECLAPKREDWLSCLTLYYGPLMDENKHEQDFYLRPGMEPYVTNPMDVPALRNVLERASRPTGAPEISDIFPPGPVGNISTDPFNKLPPELIVEIMLYLPSNSLSKLTAASPTAYAATRSNWFWRRRLTVDMPWLWELSEPSYVPDKGVPDWKAVYQHLSKASFAPSETDPSLLGLANRGRIWGVCEQVLELYLGHQEPKKPAELEEHEVD</sequence>
<comment type="caution">
    <text evidence="3">The sequence shown here is derived from an EMBL/GenBank/DDBJ whole genome shotgun (WGS) entry which is preliminary data.</text>
</comment>
<evidence type="ECO:0000313" key="4">
    <source>
        <dbReference type="Proteomes" id="UP001172684"/>
    </source>
</evidence>
<dbReference type="InterPro" id="IPR001810">
    <property type="entry name" value="F-box_dom"/>
</dbReference>
<dbReference type="Proteomes" id="UP001172684">
    <property type="component" value="Unassembled WGS sequence"/>
</dbReference>
<dbReference type="PROSITE" id="PS50181">
    <property type="entry name" value="FBOX"/>
    <property type="match status" value="1"/>
</dbReference>
<dbReference type="Gene3D" id="1.20.1280.50">
    <property type="match status" value="1"/>
</dbReference>
<organism evidence="3 4">
    <name type="scientific">Coniosporium apollinis</name>
    <dbReference type="NCBI Taxonomy" id="61459"/>
    <lineage>
        <taxon>Eukaryota</taxon>
        <taxon>Fungi</taxon>
        <taxon>Dikarya</taxon>
        <taxon>Ascomycota</taxon>
        <taxon>Pezizomycotina</taxon>
        <taxon>Dothideomycetes</taxon>
        <taxon>Dothideomycetes incertae sedis</taxon>
        <taxon>Coniosporium</taxon>
    </lineage>
</organism>
<feature type="domain" description="F-box" evidence="2">
    <location>
        <begin position="158"/>
        <end position="204"/>
    </location>
</feature>
<reference evidence="3" key="1">
    <citation type="submission" date="2022-10" db="EMBL/GenBank/DDBJ databases">
        <title>Culturing micro-colonial fungi from biological soil crusts in the Mojave desert and describing Neophaeococcomyces mojavensis, and introducing the new genera and species Taxawa tesnikishii.</title>
        <authorList>
            <person name="Kurbessoian T."/>
            <person name="Stajich J.E."/>
        </authorList>
    </citation>
    <scope>NUCLEOTIDE SEQUENCE</scope>
    <source>
        <strain evidence="3">TK_1</strain>
    </source>
</reference>
<name>A0ABQ9P3N7_9PEZI</name>
<keyword evidence="4" id="KW-1185">Reference proteome</keyword>
<gene>
    <name evidence="3" type="ORF">H2201_000823</name>
</gene>
<dbReference type="InterPro" id="IPR036047">
    <property type="entry name" value="F-box-like_dom_sf"/>
</dbReference>
<dbReference type="EMBL" id="JAPDRL010000004">
    <property type="protein sequence ID" value="KAJ9668997.1"/>
    <property type="molecule type" value="Genomic_DNA"/>
</dbReference>
<evidence type="ECO:0000256" key="1">
    <source>
        <dbReference type="SAM" id="MobiDB-lite"/>
    </source>
</evidence>
<proteinExistence type="predicted"/>
<protein>
    <recommendedName>
        <fullName evidence="2">F-box domain-containing protein</fullName>
    </recommendedName>
</protein>
<accession>A0ABQ9P3N7</accession>
<dbReference type="SUPFAM" id="SSF81383">
    <property type="entry name" value="F-box domain"/>
    <property type="match status" value="1"/>
</dbReference>